<evidence type="ECO:0000256" key="1">
    <source>
        <dbReference type="SAM" id="MobiDB-lite"/>
    </source>
</evidence>
<evidence type="ECO:0000313" key="3">
    <source>
        <dbReference type="Proteomes" id="UP001642484"/>
    </source>
</evidence>
<feature type="region of interest" description="Disordered" evidence="1">
    <location>
        <begin position="1"/>
        <end position="20"/>
    </location>
</feature>
<dbReference type="EMBL" id="CAXAMN010023945">
    <property type="protein sequence ID" value="CAK9082640.1"/>
    <property type="molecule type" value="Genomic_DNA"/>
</dbReference>
<organism evidence="2 3">
    <name type="scientific">Durusdinium trenchii</name>
    <dbReference type="NCBI Taxonomy" id="1381693"/>
    <lineage>
        <taxon>Eukaryota</taxon>
        <taxon>Sar</taxon>
        <taxon>Alveolata</taxon>
        <taxon>Dinophyceae</taxon>
        <taxon>Suessiales</taxon>
        <taxon>Symbiodiniaceae</taxon>
        <taxon>Durusdinium</taxon>
    </lineage>
</organism>
<dbReference type="Proteomes" id="UP001642484">
    <property type="component" value="Unassembled WGS sequence"/>
</dbReference>
<name>A0ABP0Q6J9_9DINO</name>
<reference evidence="2 3" key="1">
    <citation type="submission" date="2024-02" db="EMBL/GenBank/DDBJ databases">
        <authorList>
            <person name="Chen Y."/>
            <person name="Shah S."/>
            <person name="Dougan E. K."/>
            <person name="Thang M."/>
            <person name="Chan C."/>
        </authorList>
    </citation>
    <scope>NUCLEOTIDE SEQUENCE [LARGE SCALE GENOMIC DNA]</scope>
</reference>
<protein>
    <submittedName>
        <fullName evidence="2">Uncharacterized protein</fullName>
    </submittedName>
</protein>
<accession>A0ABP0Q6J9</accession>
<sequence length="290" mass="32254">MGHVQSTVLGPKEVPSQPCPARAEKTRLMSSMSGLNVEAHGKKVALVFERKVSQSREVKKGRGGMKRREILQKYPKEKGEDLMKRLHDRGMWEYDEDFPKDEEEIYYFVGSATEISSKTQVKESAAASIKDNAPNPEMFNALTGDGGILASGVLPEVGTATEEGAKAVHEALNGETTKLKKPPKKKENKEAEVVEPKDAKTQLSEIKPEVLKSATDARKYALALKHLSYSGELVSGMMKFSEKMEGVYEKATALLASGVNEKEEKFEKLMVIIKDKLNWYKQAEAWIVFS</sequence>
<keyword evidence="3" id="KW-1185">Reference proteome</keyword>
<evidence type="ECO:0000313" key="2">
    <source>
        <dbReference type="EMBL" id="CAK9082640.1"/>
    </source>
</evidence>
<gene>
    <name evidence="2" type="ORF">CCMP2556_LOCUS40360</name>
</gene>
<proteinExistence type="predicted"/>
<comment type="caution">
    <text evidence="2">The sequence shown here is derived from an EMBL/GenBank/DDBJ whole genome shotgun (WGS) entry which is preliminary data.</text>
</comment>